<dbReference type="SUPFAM" id="SSF48208">
    <property type="entry name" value="Six-hairpin glycosidases"/>
    <property type="match status" value="1"/>
</dbReference>
<keyword evidence="2 4" id="KW-0119">Carbohydrate metabolism</keyword>
<evidence type="ECO:0000256" key="4">
    <source>
        <dbReference type="RuleBase" id="RU367047"/>
    </source>
</evidence>
<evidence type="ECO:0000313" key="8">
    <source>
        <dbReference type="Proteomes" id="UP001054889"/>
    </source>
</evidence>
<dbReference type="EC" id="3.2.1.26" evidence="4"/>
<evidence type="ECO:0000313" key="6">
    <source>
        <dbReference type="EMBL" id="GJM85151.1"/>
    </source>
</evidence>
<dbReference type="GO" id="GO:0033926">
    <property type="term" value="F:endo-alpha-N-acetylgalactosaminidase activity"/>
    <property type="evidence" value="ECO:0007669"/>
    <property type="project" value="UniProtKB-UniRule"/>
</dbReference>
<evidence type="ECO:0000313" key="7">
    <source>
        <dbReference type="EMBL" id="GJM85779.1"/>
    </source>
</evidence>
<dbReference type="Pfam" id="PF12899">
    <property type="entry name" value="Glyco_hydro_100"/>
    <property type="match status" value="1"/>
</dbReference>
<dbReference type="EMBL" id="BQKI01000001">
    <property type="protein sequence ID" value="GJM85779.1"/>
    <property type="molecule type" value="Genomic_DNA"/>
</dbReference>
<protein>
    <recommendedName>
        <fullName evidence="4">Alkaline/neutral invertase</fullName>
        <ecNumber evidence="4">3.2.1.26</ecNumber>
    </recommendedName>
</protein>
<reference evidence="6" key="1">
    <citation type="journal article" date="2018" name="DNA Res.">
        <title>Multiple hybrid de novo genome assembly of finger millet, an orphan allotetraploid crop.</title>
        <authorList>
            <person name="Hatakeyama M."/>
            <person name="Aluri S."/>
            <person name="Balachadran M.T."/>
            <person name="Sivarajan S.R."/>
            <person name="Patrignani A."/>
            <person name="Gruter S."/>
            <person name="Poveda L."/>
            <person name="Shimizu-Inatsugi R."/>
            <person name="Baeten J."/>
            <person name="Francoijs K.J."/>
            <person name="Nataraja K.N."/>
            <person name="Reddy Y.A.N."/>
            <person name="Phadnis S."/>
            <person name="Ravikumar R.L."/>
            <person name="Schlapbach R."/>
            <person name="Sreeman S.M."/>
            <person name="Shimizu K.K."/>
        </authorList>
    </citation>
    <scope>NUCLEOTIDE SEQUENCE</scope>
</reference>
<dbReference type="PANTHER" id="PTHR31916">
    <property type="match status" value="1"/>
</dbReference>
<feature type="region of interest" description="Disordered" evidence="5">
    <location>
        <begin position="96"/>
        <end position="124"/>
    </location>
</feature>
<dbReference type="PANTHER" id="PTHR31916:SF28">
    <property type="entry name" value="NEUTRAL_ALKALINE INVERTASE 3, CHLOROPLASTIC"/>
    <property type="match status" value="1"/>
</dbReference>
<comment type="similarity">
    <text evidence="4">Belongs to the glycosyl hydrolase 100 family.</text>
</comment>
<dbReference type="InterPro" id="IPR024746">
    <property type="entry name" value="Glyco_hydro_100"/>
</dbReference>
<dbReference type="EMBL" id="BQKI01000001">
    <property type="protein sequence ID" value="GJM85151.1"/>
    <property type="molecule type" value="Genomic_DNA"/>
</dbReference>
<evidence type="ECO:0000256" key="1">
    <source>
        <dbReference type="ARBA" id="ARBA00022801"/>
    </source>
</evidence>
<proteinExistence type="inferred from homology"/>
<dbReference type="GO" id="GO:0005987">
    <property type="term" value="P:sucrose catabolic process"/>
    <property type="evidence" value="ECO:0007669"/>
    <property type="project" value="TreeGrafter"/>
</dbReference>
<comment type="catalytic activity">
    <reaction evidence="4">
        <text>Hydrolysis of terminal non-reducing beta-D-fructofuranoside residues in beta-D-fructofuranosides.</text>
        <dbReference type="EC" id="3.2.1.26"/>
    </reaction>
</comment>
<dbReference type="GO" id="GO:0009507">
    <property type="term" value="C:chloroplast"/>
    <property type="evidence" value="ECO:0007669"/>
    <property type="project" value="TreeGrafter"/>
</dbReference>
<dbReference type="GO" id="GO:0004575">
    <property type="term" value="F:sucrose alpha-glucosidase activity"/>
    <property type="evidence" value="ECO:0007669"/>
    <property type="project" value="TreeGrafter"/>
</dbReference>
<name>A0AAV5BGQ4_ELECO</name>
<sequence>MGIAEVALHAMPGAFIGHSPASNWFLRADARRRKRNPSSVPGARALQGHLKIPGLRSLRRQCQRIDDLSRVTEGNGSWVKDAVNNVSQVLGDASAQGHAVGGDGSLNGSSVKPPPQRRKKTSVEDEAWELLRESVVYYCGSPVGTIAANDPNDSDMVNYDQVFIRDFIPSGIAFLLKGEYEIVRNFILHTLQLQSWEKTMDCHSPGQGLMPASFKVRTIPLDGDEDATEEVLDPDFGEAAIGRVAPVDSGLWWIILLRAYGKCSGDLSIQERIDVQTGMKMILKLCLADGFDMFPTLLVTDGSCMIDRRMGIHGHPLEIQVSFCA</sequence>
<comment type="function">
    <text evidence="4">Invertase that cleaves sucrose into glucose and fructose.</text>
</comment>
<keyword evidence="8" id="KW-1185">Reference proteome</keyword>
<evidence type="ECO:0000256" key="5">
    <source>
        <dbReference type="SAM" id="MobiDB-lite"/>
    </source>
</evidence>
<keyword evidence="1 4" id="KW-0378">Hydrolase</keyword>
<reference evidence="6" key="2">
    <citation type="submission" date="2021-12" db="EMBL/GenBank/DDBJ databases">
        <title>Resequencing data analysis of finger millet.</title>
        <authorList>
            <person name="Hatakeyama M."/>
            <person name="Aluri S."/>
            <person name="Balachadran M.T."/>
            <person name="Sivarajan S.R."/>
            <person name="Poveda L."/>
            <person name="Shimizu-Inatsugi R."/>
            <person name="Schlapbach R."/>
            <person name="Sreeman S.M."/>
            <person name="Shimizu K.K."/>
        </authorList>
    </citation>
    <scope>NUCLEOTIDE SEQUENCE</scope>
</reference>
<dbReference type="Proteomes" id="UP001054889">
    <property type="component" value="Unassembled WGS sequence"/>
</dbReference>
<organism evidence="6 8">
    <name type="scientific">Eleusine coracana subsp. coracana</name>
    <dbReference type="NCBI Taxonomy" id="191504"/>
    <lineage>
        <taxon>Eukaryota</taxon>
        <taxon>Viridiplantae</taxon>
        <taxon>Streptophyta</taxon>
        <taxon>Embryophyta</taxon>
        <taxon>Tracheophyta</taxon>
        <taxon>Spermatophyta</taxon>
        <taxon>Magnoliopsida</taxon>
        <taxon>Liliopsida</taxon>
        <taxon>Poales</taxon>
        <taxon>Poaceae</taxon>
        <taxon>PACMAD clade</taxon>
        <taxon>Chloridoideae</taxon>
        <taxon>Cynodonteae</taxon>
        <taxon>Eleusininae</taxon>
        <taxon>Eleusine</taxon>
    </lineage>
</organism>
<keyword evidence="3 4" id="KW-0326">Glycosidase</keyword>
<dbReference type="AlphaFoldDB" id="A0AAV5BGQ4"/>
<gene>
    <name evidence="6" type="primary">ga00890</name>
    <name evidence="7" type="synonym">ga01577</name>
    <name evidence="6" type="ORF">PR202_ga00890</name>
    <name evidence="7" type="ORF">PR202_ga01577</name>
</gene>
<dbReference type="InterPro" id="IPR008928">
    <property type="entry name" value="6-hairpin_glycosidase_sf"/>
</dbReference>
<evidence type="ECO:0000256" key="2">
    <source>
        <dbReference type="ARBA" id="ARBA00023277"/>
    </source>
</evidence>
<accession>A0AAV5BGQ4</accession>
<evidence type="ECO:0000256" key="3">
    <source>
        <dbReference type="ARBA" id="ARBA00023295"/>
    </source>
</evidence>
<comment type="caution">
    <text evidence="6">The sequence shown here is derived from an EMBL/GenBank/DDBJ whole genome shotgun (WGS) entry which is preliminary data.</text>
</comment>